<proteinExistence type="predicted"/>
<dbReference type="HOGENOM" id="CLU_045277_12_0_1"/>
<protein>
    <submittedName>
        <fullName evidence="5">Predicted protein</fullName>
    </submittedName>
</protein>
<evidence type="ECO:0000313" key="5">
    <source>
        <dbReference type="EMBL" id="EDR13729.1"/>
    </source>
</evidence>
<evidence type="ECO:0000313" key="6">
    <source>
        <dbReference type="Proteomes" id="UP000001194"/>
    </source>
</evidence>
<feature type="region of interest" description="Disordered" evidence="3">
    <location>
        <begin position="166"/>
        <end position="193"/>
    </location>
</feature>
<dbReference type="GO" id="GO:0006261">
    <property type="term" value="P:DNA-templated DNA replication"/>
    <property type="evidence" value="ECO:0007669"/>
    <property type="project" value="TreeGrafter"/>
</dbReference>
<dbReference type="CDD" id="cd23645">
    <property type="entry name" value="HFD_Dpb3-like"/>
    <property type="match status" value="1"/>
</dbReference>
<keyword evidence="2" id="KW-0539">Nucleus</keyword>
<dbReference type="Pfam" id="PF00808">
    <property type="entry name" value="CBFD_NFYB_HMF"/>
    <property type="match status" value="1"/>
</dbReference>
<dbReference type="GO" id="GO:0008623">
    <property type="term" value="C:CHRAC"/>
    <property type="evidence" value="ECO:0007669"/>
    <property type="project" value="TreeGrafter"/>
</dbReference>
<organism evidence="6">
    <name type="scientific">Laccaria bicolor (strain S238N-H82 / ATCC MYA-4686)</name>
    <name type="common">Bicoloured deceiver</name>
    <name type="synonym">Laccaria laccata var. bicolor</name>
    <dbReference type="NCBI Taxonomy" id="486041"/>
    <lineage>
        <taxon>Eukaryota</taxon>
        <taxon>Fungi</taxon>
        <taxon>Dikarya</taxon>
        <taxon>Basidiomycota</taxon>
        <taxon>Agaricomycotina</taxon>
        <taxon>Agaricomycetes</taxon>
        <taxon>Agaricomycetidae</taxon>
        <taxon>Agaricales</taxon>
        <taxon>Agaricineae</taxon>
        <taxon>Hydnangiaceae</taxon>
        <taxon>Laccaria</taxon>
    </lineage>
</organism>
<dbReference type="PANTHER" id="PTHR10252">
    <property type="entry name" value="HISTONE-LIKE TRANSCRIPTION FACTOR CCAAT-RELATED"/>
    <property type="match status" value="1"/>
</dbReference>
<accession>B0CVD2</accession>
<dbReference type="RefSeq" id="XP_001876227.1">
    <property type="nucleotide sequence ID" value="XM_001876192.1"/>
</dbReference>
<feature type="region of interest" description="Disordered" evidence="3">
    <location>
        <begin position="27"/>
        <end position="47"/>
    </location>
</feature>
<evidence type="ECO:0000256" key="1">
    <source>
        <dbReference type="ARBA" id="ARBA00004123"/>
    </source>
</evidence>
<evidence type="ECO:0000256" key="2">
    <source>
        <dbReference type="ARBA" id="ARBA00023242"/>
    </source>
</evidence>
<reference evidence="5 6" key="1">
    <citation type="journal article" date="2008" name="Nature">
        <title>The genome of Laccaria bicolor provides insights into mycorrhizal symbiosis.</title>
        <authorList>
            <person name="Martin F."/>
            <person name="Aerts A."/>
            <person name="Ahren D."/>
            <person name="Brun A."/>
            <person name="Danchin E.G.J."/>
            <person name="Duchaussoy F."/>
            <person name="Gibon J."/>
            <person name="Kohler A."/>
            <person name="Lindquist E."/>
            <person name="Pereda V."/>
            <person name="Salamov A."/>
            <person name="Shapiro H.J."/>
            <person name="Wuyts J."/>
            <person name="Blaudez D."/>
            <person name="Buee M."/>
            <person name="Brokstein P."/>
            <person name="Canbaeck B."/>
            <person name="Cohen D."/>
            <person name="Courty P.E."/>
            <person name="Coutinho P.M."/>
            <person name="Delaruelle C."/>
            <person name="Detter J.C."/>
            <person name="Deveau A."/>
            <person name="DiFazio S."/>
            <person name="Duplessis S."/>
            <person name="Fraissinet-Tachet L."/>
            <person name="Lucic E."/>
            <person name="Frey-Klett P."/>
            <person name="Fourrey C."/>
            <person name="Feussner I."/>
            <person name="Gay G."/>
            <person name="Grimwood J."/>
            <person name="Hoegger P.J."/>
            <person name="Jain P."/>
            <person name="Kilaru S."/>
            <person name="Labbe J."/>
            <person name="Lin Y.C."/>
            <person name="Legue V."/>
            <person name="Le Tacon F."/>
            <person name="Marmeisse R."/>
            <person name="Melayah D."/>
            <person name="Montanini B."/>
            <person name="Muratet M."/>
            <person name="Nehls U."/>
            <person name="Niculita-Hirzel H."/>
            <person name="Oudot-Le Secq M.P."/>
            <person name="Peter M."/>
            <person name="Quesneville H."/>
            <person name="Rajashekar B."/>
            <person name="Reich M."/>
            <person name="Rouhier N."/>
            <person name="Schmutz J."/>
            <person name="Yin T."/>
            <person name="Chalot M."/>
            <person name="Henrissat B."/>
            <person name="Kuees U."/>
            <person name="Lucas S."/>
            <person name="Van de Peer Y."/>
            <person name="Podila G.K."/>
            <person name="Polle A."/>
            <person name="Pukkila P.J."/>
            <person name="Richardson P.M."/>
            <person name="Rouze P."/>
            <person name="Sanders I.R."/>
            <person name="Stajich J.E."/>
            <person name="Tunlid A."/>
            <person name="Tuskan G."/>
            <person name="Grigoriev I.V."/>
        </authorList>
    </citation>
    <scope>NUCLEOTIDE SEQUENCE [LARGE SCALE GENOMIC DNA]</scope>
    <source>
        <strain evidence="6">S238N-H82 / ATCC MYA-4686</strain>
    </source>
</reference>
<evidence type="ECO:0000256" key="3">
    <source>
        <dbReference type="SAM" id="MobiDB-lite"/>
    </source>
</evidence>
<dbReference type="Gene3D" id="1.10.20.10">
    <property type="entry name" value="Histone, subunit A"/>
    <property type="match status" value="1"/>
</dbReference>
<name>B0CVD2_LACBS</name>
<sequence>MCAQVCARVTDVIKPVSVTLSSSHVMSMLDPSDEQEERPLTEPQLNANNQFPLEKEALVKKKQKKKPVELIREPGKSLFPISRVQKIIKADKEIPIVAKDATFLISLATEEFIKRLCQAGHSVSERDKRSIVQHKDIEIMPWTTSGGPAKRTKPKENTALDKFVVSKGGEEAEDSGGNDIVMNEDGTMAMAVE</sequence>
<dbReference type="InParanoid" id="B0CVD2"/>
<dbReference type="InterPro" id="IPR003958">
    <property type="entry name" value="CBFA_NFYB_domain"/>
</dbReference>
<dbReference type="Proteomes" id="UP000001194">
    <property type="component" value="Unassembled WGS sequence"/>
</dbReference>
<keyword evidence="6" id="KW-1185">Reference proteome</keyword>
<dbReference type="InterPro" id="IPR050568">
    <property type="entry name" value="Transcr_DNA_Rep_Reg"/>
</dbReference>
<evidence type="ECO:0000259" key="4">
    <source>
        <dbReference type="Pfam" id="PF00808"/>
    </source>
</evidence>
<gene>
    <name evidence="5" type="ORF">LACBIDRAFT_309028</name>
</gene>
<feature type="domain" description="Transcription factor CBF/NF-Y/archaeal histone" evidence="4">
    <location>
        <begin position="79"/>
        <end position="138"/>
    </location>
</feature>
<dbReference type="SUPFAM" id="SSF47113">
    <property type="entry name" value="Histone-fold"/>
    <property type="match status" value="1"/>
</dbReference>
<dbReference type="InterPro" id="IPR009072">
    <property type="entry name" value="Histone-fold"/>
</dbReference>
<dbReference type="KEGG" id="lbc:LACBIDRAFT_309028"/>
<comment type="subcellular location">
    <subcellularLocation>
        <location evidence="1">Nucleus</location>
    </subcellularLocation>
</comment>
<dbReference type="AlphaFoldDB" id="B0CVD2"/>
<dbReference type="STRING" id="486041.B0CVD2"/>
<dbReference type="PANTHER" id="PTHR10252:SF54">
    <property type="entry name" value="CHROMATIN ACCESSIBILITY COMPLEX PROTEIN 1"/>
    <property type="match status" value="1"/>
</dbReference>
<dbReference type="EMBL" id="DS547093">
    <property type="protein sequence ID" value="EDR13729.1"/>
    <property type="molecule type" value="Genomic_DNA"/>
</dbReference>
<dbReference type="GeneID" id="6071417"/>
<dbReference type="OrthoDB" id="636685at2759"/>
<dbReference type="GO" id="GO:0046982">
    <property type="term" value="F:protein heterodimerization activity"/>
    <property type="evidence" value="ECO:0007669"/>
    <property type="project" value="InterPro"/>
</dbReference>